<accession>A0A0E9UYG7</accession>
<sequence>MTYSLTQTSHTNLYTLSNYDSIHLHTKTHQTHLHAHLLRFSYSSSHTH</sequence>
<name>A0A0E9UYG7_ANGAN</name>
<protein>
    <submittedName>
        <fullName evidence="1">Uncharacterized protein</fullName>
    </submittedName>
</protein>
<proteinExistence type="predicted"/>
<dbReference type="EMBL" id="GBXM01038539">
    <property type="protein sequence ID" value="JAH70038.1"/>
    <property type="molecule type" value="Transcribed_RNA"/>
</dbReference>
<reference evidence="1" key="2">
    <citation type="journal article" date="2015" name="Fish Shellfish Immunol.">
        <title>Early steps in the European eel (Anguilla anguilla)-Vibrio vulnificus interaction in the gills: Role of the RtxA13 toxin.</title>
        <authorList>
            <person name="Callol A."/>
            <person name="Pajuelo D."/>
            <person name="Ebbesson L."/>
            <person name="Teles M."/>
            <person name="MacKenzie S."/>
            <person name="Amaro C."/>
        </authorList>
    </citation>
    <scope>NUCLEOTIDE SEQUENCE</scope>
</reference>
<organism evidence="1">
    <name type="scientific">Anguilla anguilla</name>
    <name type="common">European freshwater eel</name>
    <name type="synonym">Muraena anguilla</name>
    <dbReference type="NCBI Taxonomy" id="7936"/>
    <lineage>
        <taxon>Eukaryota</taxon>
        <taxon>Metazoa</taxon>
        <taxon>Chordata</taxon>
        <taxon>Craniata</taxon>
        <taxon>Vertebrata</taxon>
        <taxon>Euteleostomi</taxon>
        <taxon>Actinopterygii</taxon>
        <taxon>Neopterygii</taxon>
        <taxon>Teleostei</taxon>
        <taxon>Anguilliformes</taxon>
        <taxon>Anguillidae</taxon>
        <taxon>Anguilla</taxon>
    </lineage>
</organism>
<reference evidence="1" key="1">
    <citation type="submission" date="2014-11" db="EMBL/GenBank/DDBJ databases">
        <authorList>
            <person name="Amaro Gonzalez C."/>
        </authorList>
    </citation>
    <scope>NUCLEOTIDE SEQUENCE</scope>
</reference>
<dbReference type="AlphaFoldDB" id="A0A0E9UYG7"/>
<evidence type="ECO:0000313" key="1">
    <source>
        <dbReference type="EMBL" id="JAH70038.1"/>
    </source>
</evidence>